<accession>A0A7T4R2A5</accession>
<gene>
    <name evidence="1" type="ORF">I6N98_04415</name>
</gene>
<dbReference type="Proteomes" id="UP000596063">
    <property type="component" value="Chromosome"/>
</dbReference>
<sequence>MLQVSTLGIGRAVRRGAWLSALTILLSACSNKPVHFTDYIAEHLLRNNLNELAEPPIFEVASLTIREKEQQGDKARAIIDVALHFPEDFDTVVSMHKLEPYNIAYLQYKSSFGEFAAGETQVHHAEYQFQRRDNKWVIVGSRPVSQPDISKPGA</sequence>
<dbReference type="RefSeq" id="WP_198570590.1">
    <property type="nucleotide sequence ID" value="NZ_CP066167.1"/>
</dbReference>
<dbReference type="KEGG" id="snan:I6N98_04415"/>
<dbReference type="AlphaFoldDB" id="A0A7T4R2A5"/>
<evidence type="ECO:0000313" key="2">
    <source>
        <dbReference type="Proteomes" id="UP000596063"/>
    </source>
</evidence>
<protein>
    <recommendedName>
        <fullName evidence="3">DUF4440 domain-containing protein</fullName>
    </recommendedName>
</protein>
<evidence type="ECO:0000313" key="1">
    <source>
        <dbReference type="EMBL" id="QQD19105.1"/>
    </source>
</evidence>
<evidence type="ECO:0008006" key="3">
    <source>
        <dbReference type="Google" id="ProtNLM"/>
    </source>
</evidence>
<proteinExistence type="predicted"/>
<name>A0A7T4R2A5_9GAMM</name>
<keyword evidence="2" id="KW-1185">Reference proteome</keyword>
<dbReference type="EMBL" id="CP066167">
    <property type="protein sequence ID" value="QQD19105.1"/>
    <property type="molecule type" value="Genomic_DNA"/>
</dbReference>
<organism evidence="1 2">
    <name type="scientific">Spongiibacter nanhainus</name>
    <dbReference type="NCBI Taxonomy" id="2794344"/>
    <lineage>
        <taxon>Bacteria</taxon>
        <taxon>Pseudomonadati</taxon>
        <taxon>Pseudomonadota</taxon>
        <taxon>Gammaproteobacteria</taxon>
        <taxon>Cellvibrionales</taxon>
        <taxon>Spongiibacteraceae</taxon>
        <taxon>Spongiibacter</taxon>
    </lineage>
</organism>
<reference evidence="1 2" key="1">
    <citation type="submission" date="2020-12" db="EMBL/GenBank/DDBJ databases">
        <authorList>
            <person name="Shan Y."/>
        </authorList>
    </citation>
    <scope>NUCLEOTIDE SEQUENCE [LARGE SCALE GENOMIC DNA]</scope>
    <source>
        <strain evidence="2">csc3.9</strain>
    </source>
</reference>